<organism evidence="1 2">
    <name type="scientific">Dreissena polymorpha</name>
    <name type="common">Zebra mussel</name>
    <name type="synonym">Mytilus polymorpha</name>
    <dbReference type="NCBI Taxonomy" id="45954"/>
    <lineage>
        <taxon>Eukaryota</taxon>
        <taxon>Metazoa</taxon>
        <taxon>Spiralia</taxon>
        <taxon>Lophotrochozoa</taxon>
        <taxon>Mollusca</taxon>
        <taxon>Bivalvia</taxon>
        <taxon>Autobranchia</taxon>
        <taxon>Heteroconchia</taxon>
        <taxon>Euheterodonta</taxon>
        <taxon>Imparidentia</taxon>
        <taxon>Neoheterodontei</taxon>
        <taxon>Myida</taxon>
        <taxon>Dreissenoidea</taxon>
        <taxon>Dreissenidae</taxon>
        <taxon>Dreissena</taxon>
    </lineage>
</organism>
<name>A0A9D4R1B1_DREPO</name>
<gene>
    <name evidence="1" type="ORF">DPMN_092778</name>
</gene>
<dbReference type="EMBL" id="JAIWYP010000003">
    <property type="protein sequence ID" value="KAH3850367.1"/>
    <property type="molecule type" value="Genomic_DNA"/>
</dbReference>
<comment type="caution">
    <text evidence="1">The sequence shown here is derived from an EMBL/GenBank/DDBJ whole genome shotgun (WGS) entry which is preliminary data.</text>
</comment>
<reference evidence="1" key="1">
    <citation type="journal article" date="2019" name="bioRxiv">
        <title>The Genome of the Zebra Mussel, Dreissena polymorpha: A Resource for Invasive Species Research.</title>
        <authorList>
            <person name="McCartney M.A."/>
            <person name="Auch B."/>
            <person name="Kono T."/>
            <person name="Mallez S."/>
            <person name="Zhang Y."/>
            <person name="Obille A."/>
            <person name="Becker A."/>
            <person name="Abrahante J.E."/>
            <person name="Garbe J."/>
            <person name="Badalamenti J.P."/>
            <person name="Herman A."/>
            <person name="Mangelson H."/>
            <person name="Liachko I."/>
            <person name="Sullivan S."/>
            <person name="Sone E.D."/>
            <person name="Koren S."/>
            <person name="Silverstein K.A.T."/>
            <person name="Beckman K.B."/>
            <person name="Gohl D.M."/>
        </authorList>
    </citation>
    <scope>NUCLEOTIDE SEQUENCE</scope>
    <source>
        <strain evidence="1">Duluth1</strain>
        <tissue evidence="1">Whole animal</tissue>
    </source>
</reference>
<reference evidence="1" key="2">
    <citation type="submission" date="2020-11" db="EMBL/GenBank/DDBJ databases">
        <authorList>
            <person name="McCartney M.A."/>
            <person name="Auch B."/>
            <person name="Kono T."/>
            <person name="Mallez S."/>
            <person name="Becker A."/>
            <person name="Gohl D.M."/>
            <person name="Silverstein K.A.T."/>
            <person name="Koren S."/>
            <person name="Bechman K.B."/>
            <person name="Herman A."/>
            <person name="Abrahante J.E."/>
            <person name="Garbe J."/>
        </authorList>
    </citation>
    <scope>NUCLEOTIDE SEQUENCE</scope>
    <source>
        <strain evidence="1">Duluth1</strain>
        <tissue evidence="1">Whole animal</tissue>
    </source>
</reference>
<accession>A0A9D4R1B1</accession>
<protein>
    <submittedName>
        <fullName evidence="1">Uncharacterized protein</fullName>
    </submittedName>
</protein>
<sequence length="98" mass="11459">MRFLLKDLIFSVRYCAVRGIKEYQVETPPVWYGTRIPGGNPTCPVWYNYTRRTPHLYGMVQEYQEETHLSGMVQEYREETPPVRYGTRIPGGNLTCPV</sequence>
<proteinExistence type="predicted"/>
<evidence type="ECO:0000313" key="1">
    <source>
        <dbReference type="EMBL" id="KAH3850367.1"/>
    </source>
</evidence>
<evidence type="ECO:0000313" key="2">
    <source>
        <dbReference type="Proteomes" id="UP000828390"/>
    </source>
</evidence>
<dbReference type="Proteomes" id="UP000828390">
    <property type="component" value="Unassembled WGS sequence"/>
</dbReference>
<dbReference type="AlphaFoldDB" id="A0A9D4R1B1"/>
<keyword evidence="2" id="KW-1185">Reference proteome</keyword>